<organism evidence="4 5">
    <name type="scientific">Populus deltoides</name>
    <name type="common">Eastern poplar</name>
    <name type="synonym">Eastern cottonwood</name>
    <dbReference type="NCBI Taxonomy" id="3696"/>
    <lineage>
        <taxon>Eukaryota</taxon>
        <taxon>Viridiplantae</taxon>
        <taxon>Streptophyta</taxon>
        <taxon>Embryophyta</taxon>
        <taxon>Tracheophyta</taxon>
        <taxon>Spermatophyta</taxon>
        <taxon>Magnoliopsida</taxon>
        <taxon>eudicotyledons</taxon>
        <taxon>Gunneridae</taxon>
        <taxon>Pentapetalae</taxon>
        <taxon>rosids</taxon>
        <taxon>fabids</taxon>
        <taxon>Malpighiales</taxon>
        <taxon>Salicaceae</taxon>
        <taxon>Saliceae</taxon>
        <taxon>Populus</taxon>
    </lineage>
</organism>
<feature type="compositionally biased region" description="Acidic residues" evidence="1">
    <location>
        <begin position="219"/>
        <end position="230"/>
    </location>
</feature>
<feature type="compositionally biased region" description="Basic residues" evidence="1">
    <location>
        <begin position="132"/>
        <end position="143"/>
    </location>
</feature>
<dbReference type="PANTHER" id="PTHR21450">
    <property type="entry name" value="PROTEIN ALTERED PHOSPHATE STARVATION RESPONSE 1"/>
    <property type="match status" value="1"/>
</dbReference>
<evidence type="ECO:0000259" key="3">
    <source>
        <dbReference type="Pfam" id="PF04783"/>
    </source>
</evidence>
<evidence type="ECO:0000259" key="2">
    <source>
        <dbReference type="Pfam" id="PF04782"/>
    </source>
</evidence>
<reference evidence="4" key="1">
    <citation type="journal article" date="2021" name="J. Hered.">
        <title>Genome Assembly of Salicaceae Populus deltoides (Eastern Cottonwood) I-69 Based on Nanopore Sequencing and Hi-C Technologies.</title>
        <authorList>
            <person name="Bai S."/>
            <person name="Wu H."/>
            <person name="Zhang J."/>
            <person name="Pan Z."/>
            <person name="Zhao W."/>
            <person name="Li Z."/>
            <person name="Tong C."/>
        </authorList>
    </citation>
    <scope>NUCLEOTIDE SEQUENCE</scope>
    <source>
        <tissue evidence="4">Leaf</tissue>
    </source>
</reference>
<feature type="region of interest" description="Disordered" evidence="1">
    <location>
        <begin position="73"/>
        <end position="162"/>
    </location>
</feature>
<dbReference type="PANTHER" id="PTHR21450:SF9">
    <property type="entry name" value="BZIP DOMAIN CLASS TRANSCRIPTION FACTOR (DUF630 AND DUF632)-RELATED"/>
    <property type="match status" value="1"/>
</dbReference>
<comment type="caution">
    <text evidence="4">The sequence shown here is derived from an EMBL/GenBank/DDBJ whole genome shotgun (WGS) entry which is preliminary data.</text>
</comment>
<dbReference type="EMBL" id="JACEGQ020000002">
    <property type="protein sequence ID" value="KAH8516581.1"/>
    <property type="molecule type" value="Genomic_DNA"/>
</dbReference>
<sequence>MGCTASKLDNEDTVRRCKERRRLMKEAVYARHQLAAAHADYCHSLRVTGSALCAFAAGESLSVSEQTPAVFLHPATTSTPHPPTNLIPPRVPPSPSPSLHSPPPPPPPFSPSPTIASAKLPHILSSSSIKSKSNRHRRSKPPKLPHILSETSPSVSPKSNFEYPTAFQNRSTYSTTPSQASSVWNWENFYPPSPPDSEFFARKANQNHYNQHQHHLDTDDGSSSDEDEGVATETETERLSEYDFFKKKQYPQQQQIYSETEQEEVQCSEWGDHDNYSKTTTSSDEEDNDTEFKSEMETRSNFGSKQQQQPQPQPRPQQSDNGFGKSDNKSEAGSSTTSYRTGETSTMKMVRHKDLKEIVDAIKENFDKAATAGDQVSEMLELDRNFRQLKKTVYHSSSVLSNLSSSWTSKPPLAVKYSLDTGSLNQTGGPTSLCSTMERLLAWEKKLYEEVKAREGAKIEHEKKLSTLQSQEYKGDEAKLDKTHAAIARQQSLIIVTSQAVSTTSTAIIGLRDSDLVPQLVELCRGFMCMWRSMHQYHEVQHRIVQQVRGLMNQSAKGDSTSELHKQATRDLESAVSAWHLSFCHQIKFQRDFIQSIHGWFKLTLIPVSSDNMNANMEPSDVYAFFDEWKLAIDRVPDTVASEAIKSFINVVHVISMKQAEELKIKKRTDTASKELEKKASSLRSIERKFYNSYSMVGIGLPDTGGSDNGQVLDARDPLAEKKSELVSCQRRVEDEMLRHAKAVEVTRAMTLNNLQTGLPGVFQALTSFSSLFMEALELLLALVTLQSGFYSSRALRPLPSRGPVNSSCVGSVWLR</sequence>
<dbReference type="Pfam" id="PF04782">
    <property type="entry name" value="DUF632"/>
    <property type="match status" value="1"/>
</dbReference>
<name>A0A8T2ZH15_POPDE</name>
<accession>A0A8T2ZH15</accession>
<evidence type="ECO:0000313" key="5">
    <source>
        <dbReference type="Proteomes" id="UP000807159"/>
    </source>
</evidence>
<dbReference type="InterPro" id="IPR006868">
    <property type="entry name" value="DUF630"/>
</dbReference>
<feature type="compositionally biased region" description="Pro residues" evidence="1">
    <location>
        <begin position="80"/>
        <end position="111"/>
    </location>
</feature>
<proteinExistence type="predicted"/>
<feature type="compositionally biased region" description="Polar residues" evidence="1">
    <location>
        <begin position="331"/>
        <end position="346"/>
    </location>
</feature>
<evidence type="ECO:0000313" key="4">
    <source>
        <dbReference type="EMBL" id="KAH8516581.1"/>
    </source>
</evidence>
<feature type="domain" description="DUF632" evidence="2">
    <location>
        <begin position="355"/>
        <end position="653"/>
    </location>
</feature>
<feature type="compositionally biased region" description="Polar residues" evidence="1">
    <location>
        <begin position="149"/>
        <end position="159"/>
    </location>
</feature>
<protein>
    <submittedName>
        <fullName evidence="4">Uncharacterized protein</fullName>
    </submittedName>
</protein>
<dbReference type="InterPro" id="IPR006867">
    <property type="entry name" value="DUF632"/>
</dbReference>
<keyword evidence="5" id="KW-1185">Reference proteome</keyword>
<dbReference type="AlphaFoldDB" id="A0A8T2ZH15"/>
<dbReference type="Proteomes" id="UP000807159">
    <property type="component" value="Chromosome 2"/>
</dbReference>
<feature type="domain" description="DUF630" evidence="3">
    <location>
        <begin position="1"/>
        <end position="59"/>
    </location>
</feature>
<feature type="region of interest" description="Disordered" evidence="1">
    <location>
        <begin position="197"/>
        <end position="346"/>
    </location>
</feature>
<dbReference type="Pfam" id="PF04783">
    <property type="entry name" value="DUF630"/>
    <property type="match status" value="1"/>
</dbReference>
<feature type="compositionally biased region" description="Low complexity" evidence="1">
    <location>
        <begin position="119"/>
        <end position="131"/>
    </location>
</feature>
<evidence type="ECO:0000256" key="1">
    <source>
        <dbReference type="SAM" id="MobiDB-lite"/>
    </source>
</evidence>
<gene>
    <name evidence="4" type="ORF">H0E87_004796</name>
</gene>
<feature type="compositionally biased region" description="Basic and acidic residues" evidence="1">
    <location>
        <begin position="235"/>
        <end position="246"/>
    </location>
</feature>